<feature type="region of interest" description="Disordered" evidence="1">
    <location>
        <begin position="41"/>
        <end position="70"/>
    </location>
</feature>
<proteinExistence type="predicted"/>
<keyword evidence="3" id="KW-1185">Reference proteome</keyword>
<evidence type="ECO:0000313" key="3">
    <source>
        <dbReference type="Proteomes" id="UP000281098"/>
    </source>
</evidence>
<evidence type="ECO:0000256" key="1">
    <source>
        <dbReference type="SAM" id="MobiDB-lite"/>
    </source>
</evidence>
<sequence length="205" mass="22133">MSMQATAIDGQRLSDAPCVVPPVQASRIKVDRTMFKRLSQMMSNTQSQRVHRDTSQEDETPARSNRLLSGAVQTAVQSLTPGHHPMSEAAPERQELHSTLQRFSQPTPFTQAVAMVNQNLASHGDTNLPAYKQQRYAEDTAATQSGDMSNAGAFARSAFDWGKRFSATRDPAALTGAAFNAAGSIVAGSHDATAYKTGRALRPEN</sequence>
<organism evidence="2 3">
    <name type="scientific">Burkholderia stagnalis</name>
    <dbReference type="NCBI Taxonomy" id="1503054"/>
    <lineage>
        <taxon>Bacteria</taxon>
        <taxon>Pseudomonadati</taxon>
        <taxon>Pseudomonadota</taxon>
        <taxon>Betaproteobacteria</taxon>
        <taxon>Burkholderiales</taxon>
        <taxon>Burkholderiaceae</taxon>
        <taxon>Burkholderia</taxon>
        <taxon>Burkholderia cepacia complex</taxon>
    </lineage>
</organism>
<protein>
    <recommendedName>
        <fullName evidence="4">Type III effector</fullName>
    </recommendedName>
</protein>
<gene>
    <name evidence="2" type="ORF">DF017_36405</name>
</gene>
<name>A0ABX9YC14_9BURK</name>
<evidence type="ECO:0000313" key="2">
    <source>
        <dbReference type="EMBL" id="RQY78047.1"/>
    </source>
</evidence>
<comment type="caution">
    <text evidence="2">The sequence shown here is derived from an EMBL/GenBank/DDBJ whole genome shotgun (WGS) entry which is preliminary data.</text>
</comment>
<reference evidence="2 3" key="1">
    <citation type="submission" date="2018-08" db="EMBL/GenBank/DDBJ databases">
        <title>Comparative analysis of Burkholderia isolates from Puerto Rico.</title>
        <authorList>
            <person name="Hall C."/>
            <person name="Sahl J."/>
            <person name="Wagner D."/>
        </authorList>
    </citation>
    <scope>NUCLEOTIDE SEQUENCE [LARGE SCALE GENOMIC DNA]</scope>
    <source>
        <strain evidence="2 3">Bp8966</strain>
    </source>
</reference>
<dbReference type="RefSeq" id="WP_124492086.1">
    <property type="nucleotide sequence ID" value="NZ_QTOI01000107.1"/>
</dbReference>
<evidence type="ECO:0008006" key="4">
    <source>
        <dbReference type="Google" id="ProtNLM"/>
    </source>
</evidence>
<accession>A0ABX9YC14</accession>
<dbReference type="EMBL" id="QTPM01000108">
    <property type="protein sequence ID" value="RQY78047.1"/>
    <property type="molecule type" value="Genomic_DNA"/>
</dbReference>
<dbReference type="Proteomes" id="UP000281098">
    <property type="component" value="Unassembled WGS sequence"/>
</dbReference>